<dbReference type="Proteomes" id="UP000070053">
    <property type="component" value="Unassembled WGS sequence"/>
</dbReference>
<sequence>MKYWNTNKYKNKINTVEFYKHLYEAHDVNDYIRLLKLSGVFTSGNSSDGTKLIAKYILVKKFYILNEQIVNKFLYEVSILNQLYEMIQIEKKSLLDSTKKNVLQSSLYYAQAYYESFKNGNNRITDLSDGIEEIWLRLGDVLKDALRKKTVFKWKEGASLTQSKIENIFSIFGHLNIFSLIIDLWTYSDIEFKIYDNQIHIKEIGDFSIKRLYALATYLDLKDFRALLARKPNLDFDTKLEKFDEKRSLYKLLEKQVKEYFYTKNFEEEYDGIKLRQWMDAYWLLYELCFESDERIVVISKNKLRELFFDKGLPEYLLKQLIFKTSSRDLYDSPLIEFEEVYVLLSSLVLYTDFSRTILSVISKNQQSKETGINQKGRNFERHINGLAKKQFSKQSDGIKRSIAGETYEIDGIFFKDGTLVILEAKTQNQPTNIIEFYKNQVELNNYIEKFKRNSKYFIENEKKIMAKKLGIYSSDIKRVINMLVSNVSQYNSKQDEVYIIDEIDFSNFMNRRTPQIHISEKGNIHSIGILPQLYSGEATVDQLLNLLQSNHKRELITQRIKYRNIQCNIGDKTISFSFKILEDINDTIL</sequence>
<evidence type="ECO:0008006" key="3">
    <source>
        <dbReference type="Google" id="ProtNLM"/>
    </source>
</evidence>
<reference evidence="1 2" key="1">
    <citation type="submission" date="2016-01" db="EMBL/GenBank/DDBJ databases">
        <title>Highly variable Streptococcus oralis are common among viridans streptococci isolated from primates.</title>
        <authorList>
            <person name="Denapaite D."/>
            <person name="Rieger M."/>
            <person name="Koendgen S."/>
            <person name="Brueckner R."/>
            <person name="Ochigava I."/>
            <person name="Kappeler P."/>
            <person name="Maetz-Rensing K."/>
            <person name="Leendertz F."/>
            <person name="Hakenbeck R."/>
        </authorList>
    </citation>
    <scope>NUCLEOTIDE SEQUENCE [LARGE SCALE GENOMIC DNA]</scope>
    <source>
        <strain evidence="1 2">DD21</strain>
    </source>
</reference>
<comment type="caution">
    <text evidence="1">The sequence shown here is derived from an EMBL/GenBank/DDBJ whole genome shotgun (WGS) entry which is preliminary data.</text>
</comment>
<evidence type="ECO:0000313" key="1">
    <source>
        <dbReference type="EMBL" id="KXT91773.1"/>
    </source>
</evidence>
<proteinExistence type="predicted"/>
<name>A0A139PNG0_STROR</name>
<dbReference type="AlphaFoldDB" id="A0A139PNG0"/>
<dbReference type="OrthoDB" id="2204761at2"/>
<accession>A0A139PNG0</accession>
<evidence type="ECO:0000313" key="2">
    <source>
        <dbReference type="Proteomes" id="UP000070053"/>
    </source>
</evidence>
<dbReference type="PATRIC" id="fig|1303.81.peg.803"/>
<protein>
    <recommendedName>
        <fullName evidence="3">NERD domain-containing protein</fullName>
    </recommendedName>
</protein>
<dbReference type="EMBL" id="LQZP01000181">
    <property type="protein sequence ID" value="KXT91773.1"/>
    <property type="molecule type" value="Genomic_DNA"/>
</dbReference>
<organism evidence="1 2">
    <name type="scientific">Streptococcus oralis</name>
    <dbReference type="NCBI Taxonomy" id="1303"/>
    <lineage>
        <taxon>Bacteria</taxon>
        <taxon>Bacillati</taxon>
        <taxon>Bacillota</taxon>
        <taxon>Bacilli</taxon>
        <taxon>Lactobacillales</taxon>
        <taxon>Streptococcaceae</taxon>
        <taxon>Streptococcus</taxon>
    </lineage>
</organism>
<gene>
    <name evidence="1" type="ORF">SORDD21_00643</name>
</gene>